<dbReference type="RefSeq" id="WP_133494011.1">
    <property type="nucleotide sequence ID" value="NZ_BMLU01000001.1"/>
</dbReference>
<keyword evidence="2" id="KW-1185">Reference proteome</keyword>
<dbReference type="EMBL" id="SNWD01000001">
    <property type="protein sequence ID" value="TDN86839.1"/>
    <property type="molecule type" value="Genomic_DNA"/>
</dbReference>
<dbReference type="OrthoDB" id="7597229at2"/>
<protein>
    <submittedName>
        <fullName evidence="1">Uncharacterized protein</fullName>
    </submittedName>
</protein>
<dbReference type="Proteomes" id="UP000295493">
    <property type="component" value="Unassembled WGS sequence"/>
</dbReference>
<evidence type="ECO:0000313" key="1">
    <source>
        <dbReference type="EMBL" id="TDN86839.1"/>
    </source>
</evidence>
<name>A0A4R6FXW5_9SPHN</name>
<proteinExistence type="predicted"/>
<dbReference type="AlphaFoldDB" id="A0A4R6FXW5"/>
<sequence length="79" mass="8724">MKNDDFDRIAPVIDMAQRLHGSLHDKLIEKGVAPIDALIASLYATHQLAAKLHGNPVAAVEWMRDALDTIERQALGTKH</sequence>
<accession>A0A4R6FXW5</accession>
<organism evidence="1 2">
    <name type="scientific">Stakelama pacifica</name>
    <dbReference type="NCBI Taxonomy" id="517720"/>
    <lineage>
        <taxon>Bacteria</taxon>
        <taxon>Pseudomonadati</taxon>
        <taxon>Pseudomonadota</taxon>
        <taxon>Alphaproteobacteria</taxon>
        <taxon>Sphingomonadales</taxon>
        <taxon>Sphingomonadaceae</taxon>
        <taxon>Stakelama</taxon>
    </lineage>
</organism>
<reference evidence="1 2" key="1">
    <citation type="submission" date="2019-03" db="EMBL/GenBank/DDBJ databases">
        <title>Genomic Encyclopedia of Type Strains, Phase IV (KMG-IV): sequencing the most valuable type-strain genomes for metagenomic binning, comparative biology and taxonomic classification.</title>
        <authorList>
            <person name="Goeker M."/>
        </authorList>
    </citation>
    <scope>NUCLEOTIDE SEQUENCE [LARGE SCALE GENOMIC DNA]</scope>
    <source>
        <strain evidence="1 2">DSM 25059</strain>
    </source>
</reference>
<comment type="caution">
    <text evidence="1">The sequence shown here is derived from an EMBL/GenBank/DDBJ whole genome shotgun (WGS) entry which is preliminary data.</text>
</comment>
<gene>
    <name evidence="1" type="ORF">EV664_101417</name>
</gene>
<evidence type="ECO:0000313" key="2">
    <source>
        <dbReference type="Proteomes" id="UP000295493"/>
    </source>
</evidence>